<feature type="region of interest" description="Disordered" evidence="4">
    <location>
        <begin position="1"/>
        <end position="28"/>
    </location>
</feature>
<dbReference type="PANTHER" id="PTHR45772:SF7">
    <property type="entry name" value="AMINO ACID ABC TRANSPORTER ATP-BINDING PROTEIN"/>
    <property type="match status" value="1"/>
</dbReference>
<name>A0ABP6L9C1_9ACTN</name>
<organism evidence="6 7">
    <name type="scientific">Streptosporangium longisporum</name>
    <dbReference type="NCBI Taxonomy" id="46187"/>
    <lineage>
        <taxon>Bacteria</taxon>
        <taxon>Bacillati</taxon>
        <taxon>Actinomycetota</taxon>
        <taxon>Actinomycetes</taxon>
        <taxon>Streptosporangiales</taxon>
        <taxon>Streptosporangiaceae</taxon>
        <taxon>Streptosporangium</taxon>
    </lineage>
</organism>
<feature type="compositionally biased region" description="Low complexity" evidence="4">
    <location>
        <begin position="7"/>
        <end position="22"/>
    </location>
</feature>
<evidence type="ECO:0000256" key="4">
    <source>
        <dbReference type="SAM" id="MobiDB-lite"/>
    </source>
</evidence>
<dbReference type="GO" id="GO:0005524">
    <property type="term" value="F:ATP binding"/>
    <property type="evidence" value="ECO:0007669"/>
    <property type="project" value="UniProtKB-KW"/>
</dbReference>
<keyword evidence="7" id="KW-1185">Reference proteome</keyword>
<keyword evidence="3 6" id="KW-0067">ATP-binding</keyword>
<dbReference type="Pfam" id="PF00005">
    <property type="entry name" value="ABC_tran"/>
    <property type="match status" value="1"/>
</dbReference>
<evidence type="ECO:0000259" key="5">
    <source>
        <dbReference type="PROSITE" id="PS50893"/>
    </source>
</evidence>
<dbReference type="InterPro" id="IPR003593">
    <property type="entry name" value="AAA+_ATPase"/>
</dbReference>
<comment type="caution">
    <text evidence="6">The sequence shown here is derived from an EMBL/GenBank/DDBJ whole genome shotgun (WGS) entry which is preliminary data.</text>
</comment>
<dbReference type="EMBL" id="BAAAWD010000019">
    <property type="protein sequence ID" value="GAA3033069.1"/>
    <property type="molecule type" value="Genomic_DNA"/>
</dbReference>
<proteinExistence type="predicted"/>
<evidence type="ECO:0000313" key="7">
    <source>
        <dbReference type="Proteomes" id="UP001499930"/>
    </source>
</evidence>
<evidence type="ECO:0000313" key="6">
    <source>
        <dbReference type="EMBL" id="GAA3033069.1"/>
    </source>
</evidence>
<dbReference type="InterPro" id="IPR003439">
    <property type="entry name" value="ABC_transporter-like_ATP-bd"/>
</dbReference>
<dbReference type="InterPro" id="IPR051120">
    <property type="entry name" value="ABC_AA/LPS_Transport"/>
</dbReference>
<dbReference type="PROSITE" id="PS50893">
    <property type="entry name" value="ABC_TRANSPORTER_2"/>
    <property type="match status" value="1"/>
</dbReference>
<evidence type="ECO:0000256" key="2">
    <source>
        <dbReference type="ARBA" id="ARBA00022741"/>
    </source>
</evidence>
<protein>
    <submittedName>
        <fullName evidence="6">ABC transporter ATP-binding protein</fullName>
    </submittedName>
</protein>
<evidence type="ECO:0000256" key="3">
    <source>
        <dbReference type="ARBA" id="ARBA00022840"/>
    </source>
</evidence>
<dbReference type="InterPro" id="IPR032823">
    <property type="entry name" value="BCA_ABC_TP_C"/>
</dbReference>
<dbReference type="Gene3D" id="3.40.50.300">
    <property type="entry name" value="P-loop containing nucleotide triphosphate hydrolases"/>
    <property type="match status" value="1"/>
</dbReference>
<dbReference type="RefSeq" id="WP_413224875.1">
    <property type="nucleotide sequence ID" value="NZ_BAAAWD010000019.1"/>
</dbReference>
<dbReference type="Proteomes" id="UP001499930">
    <property type="component" value="Unassembled WGS sequence"/>
</dbReference>
<feature type="domain" description="ABC transporter" evidence="5">
    <location>
        <begin position="31"/>
        <end position="278"/>
    </location>
</feature>
<dbReference type="Pfam" id="PF12399">
    <property type="entry name" value="BCA_ABC_TP_C"/>
    <property type="match status" value="1"/>
</dbReference>
<dbReference type="SMART" id="SM00382">
    <property type="entry name" value="AAA"/>
    <property type="match status" value="1"/>
</dbReference>
<dbReference type="CDD" id="cd03219">
    <property type="entry name" value="ABC_Mj1267_LivG_branched"/>
    <property type="match status" value="1"/>
</dbReference>
<gene>
    <name evidence="6" type="ORF">GCM10017559_70500</name>
</gene>
<sequence length="283" mass="30833">MSADVNPGGTTAEPTGTESSPSPVRPGRDMLELKSLVMRFGGVTALRDVNLTIKEGEIFALIGPNGAGKTTVFNVVTGVYQPTEGEVRFLGERISGVKRFKITKRGIARTFQNIRLFHNMTAIENVMVGADAHHRSGMVSVALGLPWHRKAERDGRRLAMELLDFVGISHRADDHAKNLPYGDQRRLEIARALATNPKLLLLDEPAAGMNPAEKVALQQLIRDIRDAGRTILIIEHDMSLIMGISDRIAVLDFGQKIADGLPDEVRTDPRVVEAYLGAPADAS</sequence>
<accession>A0ABP6L9C1</accession>
<reference evidence="7" key="1">
    <citation type="journal article" date="2019" name="Int. J. Syst. Evol. Microbiol.">
        <title>The Global Catalogue of Microorganisms (GCM) 10K type strain sequencing project: providing services to taxonomists for standard genome sequencing and annotation.</title>
        <authorList>
            <consortium name="The Broad Institute Genomics Platform"/>
            <consortium name="The Broad Institute Genome Sequencing Center for Infectious Disease"/>
            <person name="Wu L."/>
            <person name="Ma J."/>
        </authorList>
    </citation>
    <scope>NUCLEOTIDE SEQUENCE [LARGE SCALE GENOMIC DNA]</scope>
    <source>
        <strain evidence="7">JCM 3106</strain>
    </source>
</reference>
<dbReference type="SUPFAM" id="SSF52540">
    <property type="entry name" value="P-loop containing nucleoside triphosphate hydrolases"/>
    <property type="match status" value="1"/>
</dbReference>
<dbReference type="PANTHER" id="PTHR45772">
    <property type="entry name" value="CONSERVED COMPONENT OF ABC TRANSPORTER FOR NATURAL AMINO ACIDS-RELATED"/>
    <property type="match status" value="1"/>
</dbReference>
<keyword evidence="2" id="KW-0547">Nucleotide-binding</keyword>
<keyword evidence="1" id="KW-0813">Transport</keyword>
<dbReference type="InterPro" id="IPR027417">
    <property type="entry name" value="P-loop_NTPase"/>
</dbReference>
<evidence type="ECO:0000256" key="1">
    <source>
        <dbReference type="ARBA" id="ARBA00022448"/>
    </source>
</evidence>